<dbReference type="EMBL" id="CATNWA010016788">
    <property type="protein sequence ID" value="CAI9595399.1"/>
    <property type="molecule type" value="Genomic_DNA"/>
</dbReference>
<organism evidence="4 5">
    <name type="scientific">Staurois parvus</name>
    <dbReference type="NCBI Taxonomy" id="386267"/>
    <lineage>
        <taxon>Eukaryota</taxon>
        <taxon>Metazoa</taxon>
        <taxon>Chordata</taxon>
        <taxon>Craniata</taxon>
        <taxon>Vertebrata</taxon>
        <taxon>Euteleostomi</taxon>
        <taxon>Amphibia</taxon>
        <taxon>Batrachia</taxon>
        <taxon>Anura</taxon>
        <taxon>Neobatrachia</taxon>
        <taxon>Ranoidea</taxon>
        <taxon>Ranidae</taxon>
        <taxon>Staurois</taxon>
    </lineage>
</organism>
<keyword evidence="1" id="KW-1015">Disulfide bond</keyword>
<name>A0ABN9FFM5_9NEOB</name>
<evidence type="ECO:0000259" key="3">
    <source>
        <dbReference type="Pfam" id="PF01562"/>
    </source>
</evidence>
<evidence type="ECO:0000256" key="2">
    <source>
        <dbReference type="SAM" id="MobiDB-lite"/>
    </source>
</evidence>
<dbReference type="PANTHER" id="PTHR11905">
    <property type="entry name" value="ADAM A DISINTEGRIN AND METALLOPROTEASE DOMAIN"/>
    <property type="match status" value="1"/>
</dbReference>
<keyword evidence="5" id="KW-1185">Reference proteome</keyword>
<evidence type="ECO:0000256" key="1">
    <source>
        <dbReference type="ARBA" id="ARBA00023157"/>
    </source>
</evidence>
<feature type="region of interest" description="Disordered" evidence="2">
    <location>
        <begin position="169"/>
        <end position="226"/>
    </location>
</feature>
<sequence>MGGEKTSIYIYTLLTLSSTLRRHHTGLALPLSEQTPSWEVFPELSRGEGRRVTPQEVVGDPPSHLQLSLVINGTRILMDLQQNRHLTPDFHTLSFYLPDGTLVTENRPQRVSCYYQGRPEGHSGPWSSLSLCSGLRGVVILEAEQQYSIEPVPGDLSFKHILRPISDHRNMTCETQDTPPGTSTNQKTGRTLLSMGDPQPSQEDVALPPRQEDPPTRRRGAGPTRPSTWSWCWWLTIASMSCITAT</sequence>
<dbReference type="InterPro" id="IPR002870">
    <property type="entry name" value="Peptidase_M12B_N"/>
</dbReference>
<dbReference type="Pfam" id="PF01562">
    <property type="entry name" value="Pep_M12B_propep"/>
    <property type="match status" value="1"/>
</dbReference>
<proteinExistence type="predicted"/>
<evidence type="ECO:0000313" key="5">
    <source>
        <dbReference type="Proteomes" id="UP001162483"/>
    </source>
</evidence>
<feature type="compositionally biased region" description="Polar residues" evidence="2">
    <location>
        <begin position="172"/>
        <end position="191"/>
    </location>
</feature>
<dbReference type="PANTHER" id="PTHR11905:SF130">
    <property type="entry name" value="DISINTEGRIN AND METALLOPROTEINASE DOMAIN-CONTAINING PROTEIN 15"/>
    <property type="match status" value="1"/>
</dbReference>
<comment type="caution">
    <text evidence="4">The sequence shown here is derived from an EMBL/GenBank/DDBJ whole genome shotgun (WGS) entry which is preliminary data.</text>
</comment>
<accession>A0ABN9FFM5</accession>
<gene>
    <name evidence="4" type="ORF">SPARVUS_LOCUS11884774</name>
</gene>
<dbReference type="Proteomes" id="UP001162483">
    <property type="component" value="Unassembled WGS sequence"/>
</dbReference>
<protein>
    <recommendedName>
        <fullName evidence="3">Peptidase M12B propeptide domain-containing protein</fullName>
    </recommendedName>
</protein>
<reference evidence="4" key="1">
    <citation type="submission" date="2023-05" db="EMBL/GenBank/DDBJ databases">
        <authorList>
            <person name="Stuckert A."/>
        </authorList>
    </citation>
    <scope>NUCLEOTIDE SEQUENCE</scope>
</reference>
<feature type="domain" description="Peptidase M12B propeptide" evidence="3">
    <location>
        <begin position="50"/>
        <end position="118"/>
    </location>
</feature>
<evidence type="ECO:0000313" key="4">
    <source>
        <dbReference type="EMBL" id="CAI9595399.1"/>
    </source>
</evidence>